<accession>A0A4S4LT49</accession>
<name>A0A4S4LT49_9APHY</name>
<feature type="region of interest" description="Disordered" evidence="1">
    <location>
        <begin position="158"/>
        <end position="177"/>
    </location>
</feature>
<protein>
    <submittedName>
        <fullName evidence="3">Uncharacterized protein</fullName>
    </submittedName>
</protein>
<feature type="compositionally biased region" description="Low complexity" evidence="1">
    <location>
        <begin position="122"/>
        <end position="136"/>
    </location>
</feature>
<feature type="region of interest" description="Disordered" evidence="1">
    <location>
        <begin position="109"/>
        <end position="137"/>
    </location>
</feature>
<feature type="chain" id="PRO_5020900459" evidence="2">
    <location>
        <begin position="22"/>
        <end position="269"/>
    </location>
</feature>
<gene>
    <name evidence="3" type="ORF">EUX98_g9441</name>
</gene>
<sequence length="269" mass="28207">MYARKSIIALLLTAVTAPALASNAPSYVFFREDNSLKNLGPSGALSGGINRLLRSYGIKRAEMAAILVKEFELVKRMSMTMAGMSMGPDGMSMSSDGTITKNGKKLCTCGSGDKSKSHHRSASSSSSTPSASASANARRDLVMSGMSMGPNGMSMSFPTPSAAAARPPNSYGSKSHDGMSMGPDGMSLSFRPLQPFSLAAHPNLRTQSLTTVILLPLLLIITNLKAVTVRSSINHQVATTRSSISLQTGTSRSSVKVDRVNKASTKAAI</sequence>
<organism evidence="3 4">
    <name type="scientific">Antrodiella citrinella</name>
    <dbReference type="NCBI Taxonomy" id="2447956"/>
    <lineage>
        <taxon>Eukaryota</taxon>
        <taxon>Fungi</taxon>
        <taxon>Dikarya</taxon>
        <taxon>Basidiomycota</taxon>
        <taxon>Agaricomycotina</taxon>
        <taxon>Agaricomycetes</taxon>
        <taxon>Polyporales</taxon>
        <taxon>Steccherinaceae</taxon>
        <taxon>Antrodiella</taxon>
    </lineage>
</organism>
<comment type="caution">
    <text evidence="3">The sequence shown here is derived from an EMBL/GenBank/DDBJ whole genome shotgun (WGS) entry which is preliminary data.</text>
</comment>
<dbReference type="EMBL" id="SGPM01000808">
    <property type="protein sequence ID" value="THH15589.1"/>
    <property type="molecule type" value="Genomic_DNA"/>
</dbReference>
<proteinExistence type="predicted"/>
<dbReference type="Proteomes" id="UP000308730">
    <property type="component" value="Unassembled WGS sequence"/>
</dbReference>
<evidence type="ECO:0000313" key="3">
    <source>
        <dbReference type="EMBL" id="THH15589.1"/>
    </source>
</evidence>
<dbReference type="AlphaFoldDB" id="A0A4S4LT49"/>
<reference evidence="3 4" key="1">
    <citation type="submission" date="2019-02" db="EMBL/GenBank/DDBJ databases">
        <title>Genome sequencing of the rare red list fungi Antrodiella citrinella (Flaviporus citrinellus).</title>
        <authorList>
            <person name="Buettner E."/>
            <person name="Kellner H."/>
        </authorList>
    </citation>
    <scope>NUCLEOTIDE SEQUENCE [LARGE SCALE GENOMIC DNA]</scope>
    <source>
        <strain evidence="3 4">DSM 108506</strain>
    </source>
</reference>
<evidence type="ECO:0000256" key="2">
    <source>
        <dbReference type="SAM" id="SignalP"/>
    </source>
</evidence>
<keyword evidence="4" id="KW-1185">Reference proteome</keyword>
<evidence type="ECO:0000256" key="1">
    <source>
        <dbReference type="SAM" id="MobiDB-lite"/>
    </source>
</evidence>
<feature type="signal peptide" evidence="2">
    <location>
        <begin position="1"/>
        <end position="21"/>
    </location>
</feature>
<keyword evidence="2" id="KW-0732">Signal</keyword>
<evidence type="ECO:0000313" key="4">
    <source>
        <dbReference type="Proteomes" id="UP000308730"/>
    </source>
</evidence>